<comment type="caution">
    <text evidence="2">The sequence shown here is derived from an EMBL/GenBank/DDBJ whole genome shotgun (WGS) entry which is preliminary data.</text>
</comment>
<name>A0A8S3C3Q9_9BILA</name>
<accession>A0A8S3C3Q9</accession>
<evidence type="ECO:0000313" key="3">
    <source>
        <dbReference type="Proteomes" id="UP000676336"/>
    </source>
</evidence>
<dbReference type="AlphaFoldDB" id="A0A8S3C3Q9"/>
<dbReference type="Proteomes" id="UP000676336">
    <property type="component" value="Unassembled WGS sequence"/>
</dbReference>
<proteinExistence type="predicted"/>
<protein>
    <submittedName>
        <fullName evidence="2">Uncharacterized protein</fullName>
    </submittedName>
</protein>
<reference evidence="2" key="1">
    <citation type="submission" date="2021-02" db="EMBL/GenBank/DDBJ databases">
        <authorList>
            <person name="Nowell W R."/>
        </authorList>
    </citation>
    <scope>NUCLEOTIDE SEQUENCE</scope>
</reference>
<dbReference type="EMBL" id="CAJOBI010169891">
    <property type="protein sequence ID" value="CAF4884895.1"/>
    <property type="molecule type" value="Genomic_DNA"/>
</dbReference>
<evidence type="ECO:0000256" key="1">
    <source>
        <dbReference type="SAM" id="MobiDB-lite"/>
    </source>
</evidence>
<feature type="non-terminal residue" evidence="2">
    <location>
        <position position="21"/>
    </location>
</feature>
<feature type="region of interest" description="Disordered" evidence="1">
    <location>
        <begin position="1"/>
        <end position="21"/>
    </location>
</feature>
<sequence length="21" mass="2272">MGNMESKPAPPPKSSTARKTR</sequence>
<gene>
    <name evidence="2" type="ORF">SMN809_LOCUS50987</name>
</gene>
<evidence type="ECO:0000313" key="2">
    <source>
        <dbReference type="EMBL" id="CAF4884895.1"/>
    </source>
</evidence>
<organism evidence="2 3">
    <name type="scientific">Rotaria magnacalcarata</name>
    <dbReference type="NCBI Taxonomy" id="392030"/>
    <lineage>
        <taxon>Eukaryota</taxon>
        <taxon>Metazoa</taxon>
        <taxon>Spiralia</taxon>
        <taxon>Gnathifera</taxon>
        <taxon>Rotifera</taxon>
        <taxon>Eurotatoria</taxon>
        <taxon>Bdelloidea</taxon>
        <taxon>Philodinida</taxon>
        <taxon>Philodinidae</taxon>
        <taxon>Rotaria</taxon>
    </lineage>
</organism>